<comment type="caution">
    <text evidence="15">The sequence shown here is derived from an EMBL/GenBank/DDBJ whole genome shotgun (WGS) entry which is preliminary data.</text>
</comment>
<evidence type="ECO:0000313" key="15">
    <source>
        <dbReference type="EMBL" id="KAL0818121.1"/>
    </source>
</evidence>
<feature type="domain" description="Glycosyl hydrolase family 30 TIM-barrel" evidence="13">
    <location>
        <begin position="92"/>
        <end position="440"/>
    </location>
</feature>
<evidence type="ECO:0000256" key="5">
    <source>
        <dbReference type="ARBA" id="ARBA00012658"/>
    </source>
</evidence>
<evidence type="ECO:0000256" key="4">
    <source>
        <dbReference type="ARBA" id="ARBA00005382"/>
    </source>
</evidence>
<dbReference type="EC" id="3.2.1.45" evidence="5 12"/>
<dbReference type="Proteomes" id="UP001549921">
    <property type="component" value="Unassembled WGS sequence"/>
</dbReference>
<dbReference type="SUPFAM" id="SSF51011">
    <property type="entry name" value="Glycosyl hydrolase domain"/>
    <property type="match status" value="1"/>
</dbReference>
<dbReference type="GO" id="GO:0008202">
    <property type="term" value="P:steroid metabolic process"/>
    <property type="evidence" value="ECO:0007669"/>
    <property type="project" value="UniProtKB-ARBA"/>
</dbReference>
<dbReference type="GO" id="GO:0006066">
    <property type="term" value="P:alcohol metabolic process"/>
    <property type="evidence" value="ECO:0007669"/>
    <property type="project" value="UniProtKB-ARBA"/>
</dbReference>
<feature type="domain" description="Glycosyl hydrolase family 30 beta sandwich" evidence="14">
    <location>
        <begin position="443"/>
        <end position="506"/>
    </location>
</feature>
<gene>
    <name evidence="15" type="ORF">ABMA28_008647</name>
</gene>
<dbReference type="PRINTS" id="PR00843">
    <property type="entry name" value="GLHYDRLASE30"/>
</dbReference>
<dbReference type="InterPro" id="IPR017853">
    <property type="entry name" value="GH"/>
</dbReference>
<dbReference type="GO" id="GO:0006680">
    <property type="term" value="P:glucosylceramide catabolic process"/>
    <property type="evidence" value="ECO:0007669"/>
    <property type="project" value="UniProtKB-ARBA"/>
</dbReference>
<evidence type="ECO:0000256" key="8">
    <source>
        <dbReference type="ARBA" id="ARBA00022919"/>
    </source>
</evidence>
<accession>A0ABD0SF09</accession>
<dbReference type="GO" id="GO:0032006">
    <property type="term" value="P:regulation of TOR signaling"/>
    <property type="evidence" value="ECO:0007669"/>
    <property type="project" value="UniProtKB-ARBA"/>
</dbReference>
<comment type="catalytic activity">
    <reaction evidence="10">
        <text>a beta-D-glucosylceramide + H2O = an N-acyl-sphingoid base + D-glucose</text>
        <dbReference type="Rhea" id="RHEA:81447"/>
        <dbReference type="ChEBI" id="CHEBI:4167"/>
        <dbReference type="ChEBI" id="CHEBI:15377"/>
        <dbReference type="ChEBI" id="CHEBI:83264"/>
        <dbReference type="ChEBI" id="CHEBI:83273"/>
    </reaction>
    <physiologicalReaction direction="left-to-right" evidence="10">
        <dbReference type="Rhea" id="RHEA:81448"/>
    </physiologicalReaction>
</comment>
<name>A0ABD0SF09_LOXSC</name>
<keyword evidence="12" id="KW-0326">Glycosidase</keyword>
<dbReference type="GO" id="GO:0005774">
    <property type="term" value="C:vacuolar membrane"/>
    <property type="evidence" value="ECO:0007669"/>
    <property type="project" value="UniProtKB-ARBA"/>
</dbReference>
<dbReference type="PANTHER" id="PTHR11069">
    <property type="entry name" value="GLUCOSYLCERAMIDASE"/>
    <property type="match status" value="1"/>
</dbReference>
<dbReference type="PANTHER" id="PTHR11069:SF23">
    <property type="entry name" value="LYSOSOMAL ACID GLUCOSYLCERAMIDASE"/>
    <property type="match status" value="1"/>
</dbReference>
<dbReference type="GO" id="GO:0042391">
    <property type="term" value="P:regulation of membrane potential"/>
    <property type="evidence" value="ECO:0007669"/>
    <property type="project" value="UniProtKB-ARBA"/>
</dbReference>
<evidence type="ECO:0000256" key="11">
    <source>
        <dbReference type="ARBA" id="ARBA00051345"/>
    </source>
</evidence>
<evidence type="ECO:0000256" key="3">
    <source>
        <dbReference type="ARBA" id="ARBA00004991"/>
    </source>
</evidence>
<dbReference type="InterPro" id="IPR033452">
    <property type="entry name" value="GH30_C"/>
</dbReference>
<dbReference type="GO" id="GO:0016758">
    <property type="term" value="F:hexosyltransferase activity"/>
    <property type="evidence" value="ECO:0007669"/>
    <property type="project" value="UniProtKB-ARBA"/>
</dbReference>
<dbReference type="GO" id="GO:0051246">
    <property type="term" value="P:regulation of protein metabolic process"/>
    <property type="evidence" value="ECO:0007669"/>
    <property type="project" value="UniProtKB-ARBA"/>
</dbReference>
<comment type="pathway">
    <text evidence="3">Sphingolipid metabolism.</text>
</comment>
<dbReference type="GO" id="GO:0005102">
    <property type="term" value="F:signaling receptor binding"/>
    <property type="evidence" value="ECO:0007669"/>
    <property type="project" value="UniProtKB-ARBA"/>
</dbReference>
<dbReference type="GO" id="GO:0010605">
    <property type="term" value="P:negative regulation of macromolecule metabolic process"/>
    <property type="evidence" value="ECO:0007669"/>
    <property type="project" value="UniProtKB-ARBA"/>
</dbReference>
<organism evidence="15 16">
    <name type="scientific">Loxostege sticticalis</name>
    <name type="common">Beet webworm moth</name>
    <dbReference type="NCBI Taxonomy" id="481309"/>
    <lineage>
        <taxon>Eukaryota</taxon>
        <taxon>Metazoa</taxon>
        <taxon>Ecdysozoa</taxon>
        <taxon>Arthropoda</taxon>
        <taxon>Hexapoda</taxon>
        <taxon>Insecta</taxon>
        <taxon>Pterygota</taxon>
        <taxon>Neoptera</taxon>
        <taxon>Endopterygota</taxon>
        <taxon>Lepidoptera</taxon>
        <taxon>Glossata</taxon>
        <taxon>Ditrysia</taxon>
        <taxon>Pyraloidea</taxon>
        <taxon>Crambidae</taxon>
        <taxon>Pyraustinae</taxon>
        <taxon>Loxostege</taxon>
    </lineage>
</organism>
<dbReference type="Gene3D" id="3.20.20.80">
    <property type="entry name" value="Glycosidases"/>
    <property type="match status" value="1"/>
</dbReference>
<dbReference type="InterPro" id="IPR033453">
    <property type="entry name" value="Glyco_hydro_30_TIM-barrel"/>
</dbReference>
<comment type="catalytic activity">
    <reaction evidence="11">
        <text>an N-acyl-1-beta-D-glucosyl-15-methylhexadecasphing-4-enine + H2O = an N-acyl-15-methylhexadecasphing-4-enine + D-glucose</text>
        <dbReference type="Rhea" id="RHEA:34755"/>
        <dbReference type="ChEBI" id="CHEBI:4167"/>
        <dbReference type="ChEBI" id="CHEBI:15377"/>
        <dbReference type="ChEBI" id="CHEBI:70815"/>
        <dbReference type="ChEBI" id="CHEBI:70846"/>
    </reaction>
    <physiologicalReaction direction="left-to-right" evidence="11">
        <dbReference type="Rhea" id="RHEA:34756"/>
    </physiologicalReaction>
</comment>
<dbReference type="Pfam" id="PF02055">
    <property type="entry name" value="Glyco_hydro_30"/>
    <property type="match status" value="1"/>
</dbReference>
<dbReference type="GO" id="GO:0016241">
    <property type="term" value="P:regulation of macroautophagy"/>
    <property type="evidence" value="ECO:0007669"/>
    <property type="project" value="UniProtKB-ARBA"/>
</dbReference>
<evidence type="ECO:0000256" key="7">
    <source>
        <dbReference type="ARBA" id="ARBA00022801"/>
    </source>
</evidence>
<dbReference type="AlphaFoldDB" id="A0ABD0SF09"/>
<protein>
    <recommendedName>
        <fullName evidence="5 12">Glucosylceramidase</fullName>
        <ecNumber evidence="5 12">3.2.1.45</ecNumber>
    </recommendedName>
</protein>
<proteinExistence type="inferred from homology"/>
<evidence type="ECO:0000256" key="12">
    <source>
        <dbReference type="RuleBase" id="RU361188"/>
    </source>
</evidence>
<evidence type="ECO:0000256" key="2">
    <source>
        <dbReference type="ARBA" id="ARBA00004760"/>
    </source>
</evidence>
<evidence type="ECO:0000259" key="13">
    <source>
        <dbReference type="Pfam" id="PF02055"/>
    </source>
</evidence>
<keyword evidence="8 12" id="KW-0746">Sphingolipid metabolism</keyword>
<evidence type="ECO:0000313" key="16">
    <source>
        <dbReference type="Proteomes" id="UP001549921"/>
    </source>
</evidence>
<dbReference type="GO" id="GO:0005764">
    <property type="term" value="C:lysosome"/>
    <property type="evidence" value="ECO:0007669"/>
    <property type="project" value="UniProtKB-ARBA"/>
</dbReference>
<comment type="similarity">
    <text evidence="4 12">Belongs to the glycosyl hydrolase 30 family.</text>
</comment>
<dbReference type="EMBL" id="JBEDNZ010000022">
    <property type="protein sequence ID" value="KAL0818121.1"/>
    <property type="molecule type" value="Genomic_DNA"/>
</dbReference>
<sequence>MEHRIIAVFGLFRNKRCSARQITGHSVVCVCNVTYCDEFTRETPAQGKFVRYTSSQSGYRFHKMVGDLQSDNEEGSCGYSLTLDPSTVFQTIEGFGGSTSDAAGINWRSMSDAALQQKLIDAYYGDTGLQYNMVRVPIGGTDFSTHPYAYNELPKDDAHLTNFSLAYEDFTYKIPMIKAIQAAASTPVHIVATTWSPPPWMKSNGQFSGFSRLKPEYYQTYAEYHKKFLEKYAAEGIPIWGITTTNEPMNGIFNLASFNTLGWSPAEMGNWIVNNLGPTIRNSTFKDVKIIALDDQRITIPFWFNSMIEKHPQALNYIDGVGVHYYTDMFVPASVLAYIYDAHPDKFILATEACEGSQPWTREKVVLGSWDRAKNYILDIIGDLNHNVIGWIDWNLCLNSQGGPNWVENYVDSPIIVYPEKNEFIKQPMYYGLGHFSKFIPRGSRRIKVTEKKPFLSSSVENVAFVTPNNTVVVVLYNGGKAKSMCIKLGQKKALVFIESKSVVTVEFPLEQCSS</sequence>
<comment type="catalytic activity">
    <reaction evidence="1">
        <text>a beta-D-glucosyl-(1&lt;-&gt;1')-N-acylsphing-4-enine + H2O = an N-acylsphing-4-enine + D-glucose</text>
        <dbReference type="Rhea" id="RHEA:13269"/>
        <dbReference type="ChEBI" id="CHEBI:4167"/>
        <dbReference type="ChEBI" id="CHEBI:15377"/>
        <dbReference type="ChEBI" id="CHEBI:22801"/>
        <dbReference type="ChEBI" id="CHEBI:52639"/>
        <dbReference type="EC" id="3.2.1.45"/>
    </reaction>
    <physiologicalReaction direction="left-to-right" evidence="1">
        <dbReference type="Rhea" id="RHEA:13270"/>
    </physiologicalReaction>
</comment>
<evidence type="ECO:0000256" key="10">
    <source>
        <dbReference type="ARBA" id="ARBA00050474"/>
    </source>
</evidence>
<evidence type="ECO:0000256" key="9">
    <source>
        <dbReference type="ARBA" id="ARBA00023098"/>
    </source>
</evidence>
<keyword evidence="9 12" id="KW-0443">Lipid metabolism</keyword>
<dbReference type="FunFam" id="3.20.20.80:FF:000030">
    <property type="entry name" value="Lysosomal acid glucosylceramidase"/>
    <property type="match status" value="1"/>
</dbReference>
<dbReference type="GO" id="GO:0007040">
    <property type="term" value="P:lysosome organization"/>
    <property type="evidence" value="ECO:0007669"/>
    <property type="project" value="UniProtKB-ARBA"/>
</dbReference>
<dbReference type="SUPFAM" id="SSF51445">
    <property type="entry name" value="(Trans)glycosidases"/>
    <property type="match status" value="1"/>
</dbReference>
<evidence type="ECO:0000256" key="1">
    <source>
        <dbReference type="ARBA" id="ARBA00001013"/>
    </source>
</evidence>
<evidence type="ECO:0000256" key="6">
    <source>
        <dbReference type="ARBA" id="ARBA00022729"/>
    </source>
</evidence>
<dbReference type="InterPro" id="IPR001139">
    <property type="entry name" value="Glyco_hydro_30"/>
</dbReference>
<dbReference type="GO" id="GO:0030163">
    <property type="term" value="P:protein catabolic process"/>
    <property type="evidence" value="ECO:0007669"/>
    <property type="project" value="UniProtKB-ARBA"/>
</dbReference>
<reference evidence="15 16" key="1">
    <citation type="submission" date="2024-06" db="EMBL/GenBank/DDBJ databases">
        <title>A chromosome-level genome assembly of beet webworm, Loxostege sticticalis.</title>
        <authorList>
            <person name="Zhang Y."/>
        </authorList>
    </citation>
    <scope>NUCLEOTIDE SEQUENCE [LARGE SCALE GENOMIC DNA]</scope>
    <source>
        <strain evidence="15">AQ028</strain>
        <tissue evidence="15">Male pupae</tissue>
    </source>
</reference>
<evidence type="ECO:0000259" key="14">
    <source>
        <dbReference type="Pfam" id="PF17189"/>
    </source>
</evidence>
<dbReference type="Pfam" id="PF17189">
    <property type="entry name" value="Glyco_hydro_30C"/>
    <property type="match status" value="1"/>
</dbReference>
<keyword evidence="7 12" id="KW-0378">Hydrolase</keyword>
<dbReference type="GO" id="GO:0004348">
    <property type="term" value="F:glucosylceramidase activity"/>
    <property type="evidence" value="ECO:0007669"/>
    <property type="project" value="UniProtKB-EC"/>
</dbReference>
<dbReference type="GO" id="GO:0006914">
    <property type="term" value="P:autophagy"/>
    <property type="evidence" value="ECO:0007669"/>
    <property type="project" value="UniProtKB-ARBA"/>
</dbReference>
<comment type="pathway">
    <text evidence="2">Lipid metabolism; sphingolipid metabolism.</text>
</comment>
<keyword evidence="6" id="KW-0732">Signal</keyword>